<protein>
    <recommendedName>
        <fullName evidence="6">AP2/ERF domain-containing protein</fullName>
    </recommendedName>
</protein>
<dbReference type="GO" id="GO:0003677">
    <property type="term" value="F:DNA binding"/>
    <property type="evidence" value="ECO:0007669"/>
    <property type="project" value="UniProtKB-KW"/>
</dbReference>
<dbReference type="InterPro" id="IPR036955">
    <property type="entry name" value="AP2/ERF_dom_sf"/>
</dbReference>
<evidence type="ECO:0000256" key="1">
    <source>
        <dbReference type="ARBA" id="ARBA00004123"/>
    </source>
</evidence>
<dbReference type="PANTHER" id="PTHR31677:SF196">
    <property type="entry name" value="ETHYLENE-RESPONSIVE TRANSCRIPTION FACTOR ERF109"/>
    <property type="match status" value="1"/>
</dbReference>
<keyword evidence="3" id="KW-0238">DNA-binding</keyword>
<keyword evidence="2" id="KW-0805">Transcription regulation</keyword>
<gene>
    <name evidence="7" type="ORF">QYE76_001419</name>
</gene>
<comment type="subcellular location">
    <subcellularLocation>
        <location evidence="1">Nucleus</location>
    </subcellularLocation>
</comment>
<evidence type="ECO:0000313" key="8">
    <source>
        <dbReference type="Proteomes" id="UP001231189"/>
    </source>
</evidence>
<evidence type="ECO:0000256" key="3">
    <source>
        <dbReference type="ARBA" id="ARBA00023125"/>
    </source>
</evidence>
<dbReference type="PROSITE" id="PS51032">
    <property type="entry name" value="AP2_ERF"/>
    <property type="match status" value="1"/>
</dbReference>
<evidence type="ECO:0000313" key="7">
    <source>
        <dbReference type="EMBL" id="KAK1627104.1"/>
    </source>
</evidence>
<proteinExistence type="predicted"/>
<dbReference type="GO" id="GO:0003700">
    <property type="term" value="F:DNA-binding transcription factor activity"/>
    <property type="evidence" value="ECO:0007669"/>
    <property type="project" value="InterPro"/>
</dbReference>
<keyword evidence="5" id="KW-0539">Nucleus</keyword>
<accession>A0AAD8RL52</accession>
<evidence type="ECO:0000256" key="2">
    <source>
        <dbReference type="ARBA" id="ARBA00023015"/>
    </source>
</evidence>
<dbReference type="GO" id="GO:0005634">
    <property type="term" value="C:nucleus"/>
    <property type="evidence" value="ECO:0007669"/>
    <property type="project" value="UniProtKB-SubCell"/>
</dbReference>
<dbReference type="InterPro" id="IPR016177">
    <property type="entry name" value="DNA-bd_dom_sf"/>
</dbReference>
<sequence>MVPCRPRNSVGFFEVQECPAGNYAAEISAGGQRCWLGTFDTRHEAASAYDVAAWRFGWTLPRGAPHGGLEVTTSLRRRVRYNYWVEKKAERMAAKRATKAFSDEQYLLMELRPPTIPENDNRWLDTFLRDEKDTDMD</sequence>
<feature type="domain" description="AP2/ERF" evidence="6">
    <location>
        <begin position="11"/>
        <end position="56"/>
    </location>
</feature>
<evidence type="ECO:0000259" key="6">
    <source>
        <dbReference type="PROSITE" id="PS51032"/>
    </source>
</evidence>
<organism evidence="7 8">
    <name type="scientific">Lolium multiflorum</name>
    <name type="common">Italian ryegrass</name>
    <name type="synonym">Lolium perenne subsp. multiflorum</name>
    <dbReference type="NCBI Taxonomy" id="4521"/>
    <lineage>
        <taxon>Eukaryota</taxon>
        <taxon>Viridiplantae</taxon>
        <taxon>Streptophyta</taxon>
        <taxon>Embryophyta</taxon>
        <taxon>Tracheophyta</taxon>
        <taxon>Spermatophyta</taxon>
        <taxon>Magnoliopsida</taxon>
        <taxon>Liliopsida</taxon>
        <taxon>Poales</taxon>
        <taxon>Poaceae</taxon>
        <taxon>BOP clade</taxon>
        <taxon>Pooideae</taxon>
        <taxon>Poodae</taxon>
        <taxon>Poeae</taxon>
        <taxon>Poeae Chloroplast Group 2 (Poeae type)</taxon>
        <taxon>Loliodinae</taxon>
        <taxon>Loliinae</taxon>
        <taxon>Lolium</taxon>
    </lineage>
</organism>
<keyword evidence="8" id="KW-1185">Reference proteome</keyword>
<evidence type="ECO:0000256" key="4">
    <source>
        <dbReference type="ARBA" id="ARBA00023163"/>
    </source>
</evidence>
<dbReference type="PANTHER" id="PTHR31677">
    <property type="entry name" value="AP2 DOMAIN CLASS TRANSCRIPTION FACTOR"/>
    <property type="match status" value="1"/>
</dbReference>
<dbReference type="Gene3D" id="3.30.730.10">
    <property type="entry name" value="AP2/ERF domain"/>
    <property type="match status" value="1"/>
</dbReference>
<dbReference type="EMBL" id="JAUUTY010000005">
    <property type="protein sequence ID" value="KAK1627104.1"/>
    <property type="molecule type" value="Genomic_DNA"/>
</dbReference>
<comment type="caution">
    <text evidence="7">The sequence shown here is derived from an EMBL/GenBank/DDBJ whole genome shotgun (WGS) entry which is preliminary data.</text>
</comment>
<dbReference type="AlphaFoldDB" id="A0AAD8RL52"/>
<reference evidence="7" key="1">
    <citation type="submission" date="2023-07" db="EMBL/GenBank/DDBJ databases">
        <title>A chromosome-level genome assembly of Lolium multiflorum.</title>
        <authorList>
            <person name="Chen Y."/>
            <person name="Copetti D."/>
            <person name="Kolliker R."/>
            <person name="Studer B."/>
        </authorList>
    </citation>
    <scope>NUCLEOTIDE SEQUENCE</scope>
    <source>
        <strain evidence="7">02402/16</strain>
        <tissue evidence="7">Leaf</tissue>
    </source>
</reference>
<dbReference type="SMART" id="SM00380">
    <property type="entry name" value="AP2"/>
    <property type="match status" value="1"/>
</dbReference>
<name>A0AAD8RL52_LOLMU</name>
<keyword evidence="4" id="KW-0804">Transcription</keyword>
<dbReference type="Proteomes" id="UP001231189">
    <property type="component" value="Unassembled WGS sequence"/>
</dbReference>
<dbReference type="SUPFAM" id="SSF54171">
    <property type="entry name" value="DNA-binding domain"/>
    <property type="match status" value="1"/>
</dbReference>
<dbReference type="InterPro" id="IPR001471">
    <property type="entry name" value="AP2/ERF_dom"/>
</dbReference>
<evidence type="ECO:0000256" key="5">
    <source>
        <dbReference type="ARBA" id="ARBA00023242"/>
    </source>
</evidence>